<dbReference type="CDD" id="cd12148">
    <property type="entry name" value="fungal_TF_MHR"/>
    <property type="match status" value="1"/>
</dbReference>
<proteinExistence type="predicted"/>
<evidence type="ECO:0000256" key="6">
    <source>
        <dbReference type="ARBA" id="ARBA00023242"/>
    </source>
</evidence>
<comment type="subcellular location">
    <subcellularLocation>
        <location evidence="1">Nucleus</location>
    </subcellularLocation>
</comment>
<dbReference type="PANTHER" id="PTHR47540">
    <property type="entry name" value="THIAMINE REPRESSIBLE GENES REGULATORY PROTEIN THI5"/>
    <property type="match status" value="1"/>
</dbReference>
<feature type="domain" description="Zn(2)-C6 fungal-type" evidence="8">
    <location>
        <begin position="124"/>
        <end position="155"/>
    </location>
</feature>
<name>A0AA40CHK2_9PEZI</name>
<feature type="compositionally biased region" description="Basic and acidic residues" evidence="7">
    <location>
        <begin position="68"/>
        <end position="81"/>
    </location>
</feature>
<keyword evidence="4" id="KW-0238">DNA-binding</keyword>
<dbReference type="PANTHER" id="PTHR47540:SF2">
    <property type="entry name" value="ZN(II)2CYS6 TRANSCRIPTION FACTOR (EUROFUNG)"/>
    <property type="match status" value="1"/>
</dbReference>
<dbReference type="Pfam" id="PF00172">
    <property type="entry name" value="Zn_clus"/>
    <property type="match status" value="1"/>
</dbReference>
<dbReference type="InterPro" id="IPR001138">
    <property type="entry name" value="Zn2Cys6_DnaBD"/>
</dbReference>
<keyword evidence="2" id="KW-0479">Metal-binding</keyword>
<keyword evidence="3" id="KW-0805">Transcription regulation</keyword>
<dbReference type="GO" id="GO:0006351">
    <property type="term" value="P:DNA-templated transcription"/>
    <property type="evidence" value="ECO:0007669"/>
    <property type="project" value="InterPro"/>
</dbReference>
<evidence type="ECO:0000313" key="10">
    <source>
        <dbReference type="EMBL" id="KAK0639111.1"/>
    </source>
</evidence>
<comment type="caution">
    <text evidence="10">The sequence shown here is derived from an EMBL/GenBank/DDBJ whole genome shotgun (WGS) entry which is preliminary data.</text>
</comment>
<dbReference type="GO" id="GO:0043565">
    <property type="term" value="F:sequence-specific DNA binding"/>
    <property type="evidence" value="ECO:0007669"/>
    <property type="project" value="TreeGrafter"/>
</dbReference>
<dbReference type="InterPro" id="IPR007219">
    <property type="entry name" value="XnlR_reg_dom"/>
</dbReference>
<evidence type="ECO:0000259" key="8">
    <source>
        <dbReference type="Pfam" id="PF00172"/>
    </source>
</evidence>
<evidence type="ECO:0000259" key="9">
    <source>
        <dbReference type="Pfam" id="PF04082"/>
    </source>
</evidence>
<evidence type="ECO:0000313" key="11">
    <source>
        <dbReference type="Proteomes" id="UP001174936"/>
    </source>
</evidence>
<dbReference type="Gene3D" id="4.10.240.10">
    <property type="entry name" value="Zn(2)-C6 fungal-type DNA-binding domain"/>
    <property type="match status" value="1"/>
</dbReference>
<evidence type="ECO:0000256" key="4">
    <source>
        <dbReference type="ARBA" id="ARBA00023125"/>
    </source>
</evidence>
<feature type="domain" description="Xylanolytic transcriptional activator regulatory" evidence="9">
    <location>
        <begin position="241"/>
        <end position="411"/>
    </location>
</feature>
<evidence type="ECO:0000256" key="1">
    <source>
        <dbReference type="ARBA" id="ARBA00004123"/>
    </source>
</evidence>
<evidence type="ECO:0000256" key="5">
    <source>
        <dbReference type="ARBA" id="ARBA00023163"/>
    </source>
</evidence>
<dbReference type="Pfam" id="PF04082">
    <property type="entry name" value="Fungal_trans"/>
    <property type="match status" value="1"/>
</dbReference>
<keyword evidence="6" id="KW-0539">Nucleus</keyword>
<keyword evidence="11" id="KW-1185">Reference proteome</keyword>
<gene>
    <name evidence="10" type="ORF">B0T16DRAFT_462816</name>
</gene>
<protein>
    <recommendedName>
        <fullName evidence="12">Zn(2)-C6 fungal-type domain-containing protein</fullName>
    </recommendedName>
</protein>
<reference evidence="10" key="1">
    <citation type="submission" date="2023-06" db="EMBL/GenBank/DDBJ databases">
        <title>Genome-scale phylogeny and comparative genomics of the fungal order Sordariales.</title>
        <authorList>
            <consortium name="Lawrence Berkeley National Laboratory"/>
            <person name="Hensen N."/>
            <person name="Bonometti L."/>
            <person name="Westerberg I."/>
            <person name="Brannstrom I.O."/>
            <person name="Guillou S."/>
            <person name="Cros-Aarteil S."/>
            <person name="Calhoun S."/>
            <person name="Haridas S."/>
            <person name="Kuo A."/>
            <person name="Mondo S."/>
            <person name="Pangilinan J."/>
            <person name="Riley R."/>
            <person name="Labutti K."/>
            <person name="Andreopoulos B."/>
            <person name="Lipzen A."/>
            <person name="Chen C."/>
            <person name="Yanf M."/>
            <person name="Daum C."/>
            <person name="Ng V."/>
            <person name="Clum A."/>
            <person name="Steindorff A."/>
            <person name="Ohm R."/>
            <person name="Martin F."/>
            <person name="Silar P."/>
            <person name="Natvig D."/>
            <person name="Lalanne C."/>
            <person name="Gautier V."/>
            <person name="Ament-Velasquez S.L."/>
            <person name="Kruys A."/>
            <person name="Hutchinson M.I."/>
            <person name="Powell A.J."/>
            <person name="Barry K."/>
            <person name="Miller A.N."/>
            <person name="Grigoriev I.V."/>
            <person name="Debuchy R."/>
            <person name="Gladieux P."/>
            <person name="Thoren M.H."/>
            <person name="Johannesson H."/>
        </authorList>
    </citation>
    <scope>NUCLEOTIDE SEQUENCE</scope>
    <source>
        <strain evidence="10">SMH2532-1</strain>
    </source>
</reference>
<accession>A0AA40CHK2</accession>
<keyword evidence="5" id="KW-0804">Transcription</keyword>
<dbReference type="InterPro" id="IPR051711">
    <property type="entry name" value="Stress_Response_Reg"/>
</dbReference>
<feature type="compositionally biased region" description="Low complexity" evidence="7">
    <location>
        <begin position="20"/>
        <end position="30"/>
    </location>
</feature>
<dbReference type="Proteomes" id="UP001174936">
    <property type="component" value="Unassembled WGS sequence"/>
</dbReference>
<dbReference type="InterPro" id="IPR036864">
    <property type="entry name" value="Zn2-C6_fun-type_DNA-bd_sf"/>
</dbReference>
<organism evidence="10 11">
    <name type="scientific">Cercophora newfieldiana</name>
    <dbReference type="NCBI Taxonomy" id="92897"/>
    <lineage>
        <taxon>Eukaryota</taxon>
        <taxon>Fungi</taxon>
        <taxon>Dikarya</taxon>
        <taxon>Ascomycota</taxon>
        <taxon>Pezizomycotina</taxon>
        <taxon>Sordariomycetes</taxon>
        <taxon>Sordariomycetidae</taxon>
        <taxon>Sordariales</taxon>
        <taxon>Lasiosphaeriaceae</taxon>
        <taxon>Cercophora</taxon>
    </lineage>
</organism>
<dbReference type="GO" id="GO:0008270">
    <property type="term" value="F:zinc ion binding"/>
    <property type="evidence" value="ECO:0007669"/>
    <property type="project" value="InterPro"/>
</dbReference>
<evidence type="ECO:0000256" key="2">
    <source>
        <dbReference type="ARBA" id="ARBA00022723"/>
    </source>
</evidence>
<dbReference type="GO" id="GO:0005634">
    <property type="term" value="C:nucleus"/>
    <property type="evidence" value="ECO:0007669"/>
    <property type="project" value="UniProtKB-SubCell"/>
</dbReference>
<dbReference type="EMBL" id="JAULSV010000007">
    <property type="protein sequence ID" value="KAK0639111.1"/>
    <property type="molecule type" value="Genomic_DNA"/>
</dbReference>
<dbReference type="AlphaFoldDB" id="A0AA40CHK2"/>
<evidence type="ECO:0008006" key="12">
    <source>
        <dbReference type="Google" id="ProtNLM"/>
    </source>
</evidence>
<feature type="region of interest" description="Disordered" evidence="7">
    <location>
        <begin position="1"/>
        <end position="99"/>
    </location>
</feature>
<dbReference type="GO" id="GO:0000981">
    <property type="term" value="F:DNA-binding transcription factor activity, RNA polymerase II-specific"/>
    <property type="evidence" value="ECO:0007669"/>
    <property type="project" value="InterPro"/>
</dbReference>
<evidence type="ECO:0000256" key="3">
    <source>
        <dbReference type="ARBA" id="ARBA00023015"/>
    </source>
</evidence>
<dbReference type="CDD" id="cd00067">
    <property type="entry name" value="GAL4"/>
    <property type="match status" value="1"/>
</dbReference>
<sequence>MSLPIAGQHFAPIDVDEAEMSGMSGASGMSADKRPAEEPAADAPLPRREGTESPEAATAAGLSSCGTTKKEECTNVLPDRKGGRRFTPPPPPPDADEYENIRYTIVDRPKRDKVPRFRCWENIACDACRVLKIERCSGKTPCEPCFEKRIPCTYKYIPETLLDPSVFEPREPGPLNPELENLQPARRYANEETPPLVFLHKAWRQIADPLRPASMRPSDQPFDRSSPFRLPPESRWPELLGEFFGGFSGVFQILHRPSLQQWADTVQRNDRCGYDLWHGLTRSKAAIVLMALALGSFFRDRAHRDKKANKPDEWIWSLNFGDSLFATAIAYTDAETGYPTLESAQVRLLEDIYLLCTSRFLQAWNTFGNTLQTISALGYHRRIGRNRGLSLNVSVQPNYAKLQCERRLFCTFNDDTINRDLPDAIIDEDCDENGPISSLPSDCYIEALVHHAKLNKILERIYSEVYTLRDIPEEDRLKCAARLADDVESWQKKLPYLMQQRETSLLPVFRRQSIILRLAYYHAQMLVYRPFLMAPYPHWGDNKRIADHAVKELLETCRLVSVYFFDLARNLEPRMFGTIWYAHQVGYCASAIIYFTPHFRERQQLFGGPNYRGYEGTDEKRKELADRMTEILANTNPYSPGPRFSTILKELRAEAEHLSGHVTWNPQHPTQGAAPGGPKRLWDSFKIVDWNDLDSAAFGPISDFAPVPIVAARRR</sequence>
<dbReference type="GO" id="GO:0045944">
    <property type="term" value="P:positive regulation of transcription by RNA polymerase II"/>
    <property type="evidence" value="ECO:0007669"/>
    <property type="project" value="TreeGrafter"/>
</dbReference>
<evidence type="ECO:0000256" key="7">
    <source>
        <dbReference type="SAM" id="MobiDB-lite"/>
    </source>
</evidence>